<sequence>MVAKSENVTFALVQILNRGEVYEARPEEFKKTEEWLEKAIKGGGFPNAKLSKDGNGQGIHIKVKIDVYNPPWYVLVLSTVNATATIGSLGLVPTYSGRFQHIFYFEVEQPNKSSQTYKVEGPFLAAWWGWLAPLFGNAGGVETQIVESWKLIVQRVAPQIEIKNK</sequence>
<dbReference type="EMBL" id="BFBB01000004">
    <property type="protein sequence ID" value="GBF50417.1"/>
    <property type="molecule type" value="Genomic_DNA"/>
</dbReference>
<gene>
    <name evidence="1" type="ORF">LPTSP4_19420</name>
</gene>
<dbReference type="AlphaFoldDB" id="A0A2P2E0K3"/>
<name>A0A2P2E0K3_9LEPT</name>
<proteinExistence type="predicted"/>
<protein>
    <submittedName>
        <fullName evidence="1">Uncharacterized protein</fullName>
    </submittedName>
</protein>
<reference evidence="1 2" key="1">
    <citation type="submission" date="2018-02" db="EMBL/GenBank/DDBJ databases">
        <title>Novel Leptospira species isolated from soil and water in Japan.</title>
        <authorList>
            <person name="Nakao R."/>
            <person name="Masuzawa T."/>
        </authorList>
    </citation>
    <scope>NUCLEOTIDE SEQUENCE [LARGE SCALE GENOMIC DNA]</scope>
    <source>
        <strain evidence="1 2">YH101</strain>
    </source>
</reference>
<accession>A0A2P2E0K3</accession>
<evidence type="ECO:0000313" key="1">
    <source>
        <dbReference type="EMBL" id="GBF50417.1"/>
    </source>
</evidence>
<comment type="caution">
    <text evidence="1">The sequence shown here is derived from an EMBL/GenBank/DDBJ whole genome shotgun (WGS) entry which is preliminary data.</text>
</comment>
<organism evidence="1 2">
    <name type="scientific">Leptospira ryugenii</name>
    <dbReference type="NCBI Taxonomy" id="1917863"/>
    <lineage>
        <taxon>Bacteria</taxon>
        <taxon>Pseudomonadati</taxon>
        <taxon>Spirochaetota</taxon>
        <taxon>Spirochaetia</taxon>
        <taxon>Leptospirales</taxon>
        <taxon>Leptospiraceae</taxon>
        <taxon>Leptospira</taxon>
    </lineage>
</organism>
<evidence type="ECO:0000313" key="2">
    <source>
        <dbReference type="Proteomes" id="UP000245133"/>
    </source>
</evidence>
<dbReference type="Proteomes" id="UP000245133">
    <property type="component" value="Unassembled WGS sequence"/>
</dbReference>
<keyword evidence="2" id="KW-1185">Reference proteome</keyword>